<accession>A0AAW1BBP5</accession>
<feature type="repeat" description="ANK" evidence="2">
    <location>
        <begin position="80"/>
        <end position="112"/>
    </location>
</feature>
<keyword evidence="2" id="KW-0040">ANK repeat</keyword>
<keyword evidence="7" id="KW-1185">Reference proteome</keyword>
<evidence type="ECO:0000313" key="6">
    <source>
        <dbReference type="EMBL" id="KAK9399560.1"/>
    </source>
</evidence>
<evidence type="ECO:0000259" key="5">
    <source>
        <dbReference type="Pfam" id="PF14915"/>
    </source>
</evidence>
<comment type="caution">
    <text evidence="6">The sequence shown here is derived from an EMBL/GenBank/DDBJ whole genome shotgun (WGS) entry which is preliminary data.</text>
</comment>
<evidence type="ECO:0000256" key="2">
    <source>
        <dbReference type="PROSITE-ProRule" id="PRU00023"/>
    </source>
</evidence>
<dbReference type="PRINTS" id="PR01415">
    <property type="entry name" value="ANKYRIN"/>
</dbReference>
<dbReference type="Pfam" id="PF12796">
    <property type="entry name" value="Ank_2"/>
    <property type="match status" value="2"/>
</dbReference>
<evidence type="ECO:0000256" key="1">
    <source>
        <dbReference type="ARBA" id="ARBA00023054"/>
    </source>
</evidence>
<dbReference type="PANTHER" id="PTHR24147">
    <property type="entry name" value="ANKYRIN REPEAT DOMAIN 36-RELATED"/>
    <property type="match status" value="1"/>
</dbReference>
<dbReference type="SUPFAM" id="SSF48403">
    <property type="entry name" value="Ankyrin repeat"/>
    <property type="match status" value="1"/>
</dbReference>
<feature type="repeat" description="ANK" evidence="2">
    <location>
        <begin position="146"/>
        <end position="178"/>
    </location>
</feature>
<feature type="region of interest" description="Disordered" evidence="4">
    <location>
        <begin position="344"/>
        <end position="378"/>
    </location>
</feature>
<evidence type="ECO:0000256" key="3">
    <source>
        <dbReference type="SAM" id="Coils"/>
    </source>
</evidence>
<feature type="region of interest" description="Disordered" evidence="4">
    <location>
        <begin position="441"/>
        <end position="476"/>
    </location>
</feature>
<evidence type="ECO:0000256" key="4">
    <source>
        <dbReference type="SAM" id="MobiDB-lite"/>
    </source>
</evidence>
<dbReference type="InterPro" id="IPR050657">
    <property type="entry name" value="Ankyrin_repeat_domain"/>
</dbReference>
<feature type="coiled-coil region" evidence="3">
    <location>
        <begin position="899"/>
        <end position="947"/>
    </location>
</feature>
<dbReference type="SMART" id="SM00248">
    <property type="entry name" value="ANK"/>
    <property type="match status" value="6"/>
</dbReference>
<feature type="compositionally biased region" description="Acidic residues" evidence="4">
    <location>
        <begin position="356"/>
        <end position="368"/>
    </location>
</feature>
<feature type="repeat" description="ANK" evidence="2">
    <location>
        <begin position="113"/>
        <end position="145"/>
    </location>
</feature>
<dbReference type="AlphaFoldDB" id="A0AAW1BBP5"/>
<dbReference type="EMBL" id="JAOTOJ010000006">
    <property type="protein sequence ID" value="KAK9399560.1"/>
    <property type="molecule type" value="Genomic_DNA"/>
</dbReference>
<evidence type="ECO:0000313" key="7">
    <source>
        <dbReference type="Proteomes" id="UP001474421"/>
    </source>
</evidence>
<feature type="compositionally biased region" description="Polar residues" evidence="4">
    <location>
        <begin position="344"/>
        <end position="353"/>
    </location>
</feature>
<feature type="repeat" description="ANK" evidence="2">
    <location>
        <begin position="179"/>
        <end position="211"/>
    </location>
</feature>
<gene>
    <name evidence="6" type="ORF">NXF25_012579</name>
</gene>
<dbReference type="Gene3D" id="1.25.40.20">
    <property type="entry name" value="Ankyrin repeat-containing domain"/>
    <property type="match status" value="2"/>
</dbReference>
<keyword evidence="1 3" id="KW-0175">Coiled coil</keyword>
<organism evidence="6 7">
    <name type="scientific">Crotalus adamanteus</name>
    <name type="common">Eastern diamondback rattlesnake</name>
    <dbReference type="NCBI Taxonomy" id="8729"/>
    <lineage>
        <taxon>Eukaryota</taxon>
        <taxon>Metazoa</taxon>
        <taxon>Chordata</taxon>
        <taxon>Craniata</taxon>
        <taxon>Vertebrata</taxon>
        <taxon>Euteleostomi</taxon>
        <taxon>Lepidosauria</taxon>
        <taxon>Squamata</taxon>
        <taxon>Bifurcata</taxon>
        <taxon>Unidentata</taxon>
        <taxon>Episquamata</taxon>
        <taxon>Toxicofera</taxon>
        <taxon>Serpentes</taxon>
        <taxon>Colubroidea</taxon>
        <taxon>Viperidae</taxon>
        <taxon>Crotalinae</taxon>
        <taxon>Crotalus</taxon>
    </lineage>
</organism>
<feature type="compositionally biased region" description="Polar residues" evidence="4">
    <location>
        <begin position="512"/>
        <end position="526"/>
    </location>
</feature>
<dbReference type="PANTHER" id="PTHR24147:SF53">
    <property type="entry name" value="ANKYRIN REPEAT DOMAIN 26"/>
    <property type="match status" value="1"/>
</dbReference>
<proteinExistence type="predicted"/>
<dbReference type="InterPro" id="IPR002110">
    <property type="entry name" value="Ankyrin_rpt"/>
</dbReference>
<feature type="coiled-coil region" evidence="3">
    <location>
        <begin position="1127"/>
        <end position="1154"/>
    </location>
</feature>
<dbReference type="InterPro" id="IPR036770">
    <property type="entry name" value="Ankyrin_rpt-contain_sf"/>
</dbReference>
<sequence length="1265" mass="144056">MKKVKKFLGLGRKKNEQQSPSRSRVVACASAPGALICSGCDGYDLQSKDLSKLHRAAAEGDLGELRHLLQKHDLNEQDKGGRTPLHFASANGYIDIVTFLVENKCQLDICDKEKRTPLIKAVECQQEFCAIYLLEHGADPNVKDIDNNTALHFAACNSNVSLAKCLLEKKADIEAQNKDGCTPLIVAVAENNREMVEFLLQQKASVHATDKLGRIPLLIAVPNKNRDLTHILLFHGSNVAHRDKSGWSAKEYAMINDDSILKQYVAKYSDYKNRQEGSFDGQKVLSILRSPEKDGDTGITLGAPAKNKEGFVLNRKIDREVQELLNKSGRDSRKGVTVATVIDNHSSGDSVSSEKADDDSWLSSEEELGCSPKKPEKPSLAQLMKVPWDFLKNLDEKDCTIQTELLGSSQQNKADYEFEECNESLPKPLFQVKTFPHSVHSSPGSFSKCSQRTLHSKQEKSSKDEEGDEQDTANKKNIVCRQSWNLSPKAKSTLGMDKDEEEKCTESPWDSECTSESPRKLTISSLPTSPARIGIHMHSIIEEPFNGKPGLQQKITKENLVRESPAPVLKKAIIEKQKSDLMEELGLDEADDIEDTSDWDSTSISLKSTPCVKPSDMLMLEDHVSPQQLIETNIAPEISVPVKEDSDTQNIISSKGQQYIEHKIVKEFKSKGKEKCLLNTSSSVEKSTHEKQTDKTEIEYTAFLALEKEKIQLQKEIEEEKIKKELESKGKKIANAEKLAVNNDEKIEQKHSINEIQHITADSISPADKKEVICLGSSSLKATRKSENKRRNSKQKVSQQLCNNLHQPQDESSLSEASLEERYPAKSVNGKNKLYRTLSITNDLDDLTPSSDSAAEDIESLSSIYKEAIVLIEELSLDCKDSVSLLKVQNIFHGYERLIEHEKGRYTQLLEKVKKFENQRNEWQKNLEDLREMKSILDHQKVQYESEITNLKFCLKQEEETRKGAVMLHEKNQEQLRKKDEQYCTQMEEKQQLELMLRSKEMELKTLTNHLKQVEEERNETQRQLCQEQNARAIQEDILNTHFWRQKELEEESKKVASKHSEMIDNHDHEKELLHRNQILQDELVIKYESEKIDRESIIRQLQQELADSLKKQSMTEASLEVSTRYRIDLEEDKQQLLKEVERMKCKLQDSEVQTIQCERSTHELRHALDIKEREASAASQKLQDFLVASSGTNNAIKQLEEHIQRLEIENARLEATTNQQSNRIEILQKDLQDSVSVHNRLEELITSLQAAKINLEEQLNHQVF</sequence>
<feature type="coiled-coil region" evidence="3">
    <location>
        <begin position="990"/>
        <end position="1024"/>
    </location>
</feature>
<name>A0AAW1BBP5_CROAD</name>
<feature type="repeat" description="ANK" evidence="2">
    <location>
        <begin position="212"/>
        <end position="244"/>
    </location>
</feature>
<dbReference type="Proteomes" id="UP001474421">
    <property type="component" value="Unassembled WGS sequence"/>
</dbReference>
<feature type="region of interest" description="Disordered" evidence="4">
    <location>
        <begin position="489"/>
        <end position="526"/>
    </location>
</feature>
<feature type="compositionally biased region" description="Polar residues" evidence="4">
    <location>
        <begin position="441"/>
        <end position="453"/>
    </location>
</feature>
<reference evidence="6 7" key="1">
    <citation type="journal article" date="2024" name="Proc. Natl. Acad. Sci. U.S.A.">
        <title>The genetic regulatory architecture and epigenomic basis for age-related changes in rattlesnake venom.</title>
        <authorList>
            <person name="Hogan M.P."/>
            <person name="Holding M.L."/>
            <person name="Nystrom G.S."/>
            <person name="Colston T.J."/>
            <person name="Bartlett D.A."/>
            <person name="Mason A.J."/>
            <person name="Ellsworth S.A."/>
            <person name="Rautsaw R.M."/>
            <person name="Lawrence K.C."/>
            <person name="Strickland J.L."/>
            <person name="He B."/>
            <person name="Fraser P."/>
            <person name="Margres M.J."/>
            <person name="Gilbert D.M."/>
            <person name="Gibbs H.L."/>
            <person name="Parkinson C.L."/>
            <person name="Rokyta D.R."/>
        </authorList>
    </citation>
    <scope>NUCLEOTIDE SEQUENCE [LARGE SCALE GENOMIC DNA]</scope>
    <source>
        <strain evidence="6">DRR0105</strain>
    </source>
</reference>
<protein>
    <submittedName>
        <fullName evidence="6">Ankyrin repeat domain-containing protein 26-like</fullName>
    </submittedName>
</protein>
<feature type="domain" description="CCDC144C-like coiled-coil" evidence="5">
    <location>
        <begin position="953"/>
        <end position="1085"/>
    </location>
</feature>
<feature type="coiled-coil region" evidence="3">
    <location>
        <begin position="1190"/>
        <end position="1262"/>
    </location>
</feature>
<dbReference type="PROSITE" id="PS50088">
    <property type="entry name" value="ANK_REPEAT"/>
    <property type="match status" value="5"/>
</dbReference>
<dbReference type="PROSITE" id="PS50297">
    <property type="entry name" value="ANK_REP_REGION"/>
    <property type="match status" value="3"/>
</dbReference>
<dbReference type="Pfam" id="PF14915">
    <property type="entry name" value="CCDC144C"/>
    <property type="match status" value="1"/>
</dbReference>
<feature type="coiled-coil region" evidence="3">
    <location>
        <begin position="703"/>
        <end position="739"/>
    </location>
</feature>
<dbReference type="InterPro" id="IPR039497">
    <property type="entry name" value="CC144C-like_CC_dom"/>
</dbReference>